<evidence type="ECO:0008006" key="3">
    <source>
        <dbReference type="Google" id="ProtNLM"/>
    </source>
</evidence>
<dbReference type="Pfam" id="PF06097">
    <property type="entry name" value="DUF945"/>
    <property type="match status" value="1"/>
</dbReference>
<sequence length="287" mass="32462">MSIIFLSLYLAPKCPWKKNAQTQNWFKDDKSNLLNAVVTMGYDQRLKGDFRSDLTHQTEHNKFEWILNGRFEADEKGYGKAEVAIPTAMLRDISGEDQNTEPKSAVKNSEVLLNNAKVSWDIMPSGEFQHLINGRTHFIADSLRFKGEDDKGKVQNEIKKMDLTLSQKEDQGLADIAVAYGFGDWIHQGVSFGNGNLALQFNHLNAKALHDLLEDIRKKAETDWLKAGDGALNTMLNDSPQIKLSTLDLNNLKGNLHADERCGTITTMYSRMLYCLFLHFKSQHALV</sequence>
<name>A0A2M8RW76_9PAST</name>
<protein>
    <recommendedName>
        <fullName evidence="3">DUF945 domain-containing protein</fullName>
    </recommendedName>
</protein>
<evidence type="ECO:0000313" key="1">
    <source>
        <dbReference type="EMBL" id="PJG83142.1"/>
    </source>
</evidence>
<dbReference type="Proteomes" id="UP000230282">
    <property type="component" value="Unassembled WGS sequence"/>
</dbReference>
<organism evidence="1 2">
    <name type="scientific">Caviibacterium pharyngocola</name>
    <dbReference type="NCBI Taxonomy" id="28159"/>
    <lineage>
        <taxon>Bacteria</taxon>
        <taxon>Pseudomonadati</taxon>
        <taxon>Pseudomonadota</taxon>
        <taxon>Gammaproteobacteria</taxon>
        <taxon>Pasteurellales</taxon>
        <taxon>Pasteurellaceae</taxon>
        <taxon>Caviibacterium</taxon>
    </lineage>
</organism>
<dbReference type="OrthoDB" id="5444681at2"/>
<evidence type="ECO:0000313" key="2">
    <source>
        <dbReference type="Proteomes" id="UP000230282"/>
    </source>
</evidence>
<keyword evidence="2" id="KW-1185">Reference proteome</keyword>
<reference evidence="1 2" key="1">
    <citation type="submission" date="2017-11" db="EMBL/GenBank/DDBJ databases">
        <title>Reclassification of Bisgaard taxon 5 as Caviibacterium pharyngocola gen. nov., sp. nov.</title>
        <authorList>
            <person name="Christensen H."/>
        </authorList>
    </citation>
    <scope>NUCLEOTIDE SEQUENCE [LARGE SCALE GENOMIC DNA]</scope>
    <source>
        <strain evidence="1 2">7_3</strain>
    </source>
</reference>
<proteinExistence type="predicted"/>
<dbReference type="AlphaFoldDB" id="A0A2M8RW76"/>
<dbReference type="EMBL" id="PHGZ01000013">
    <property type="protein sequence ID" value="PJG83142.1"/>
    <property type="molecule type" value="Genomic_DNA"/>
</dbReference>
<accession>A0A2M8RW76</accession>
<dbReference type="InterPro" id="IPR010352">
    <property type="entry name" value="DUF945"/>
</dbReference>
<comment type="caution">
    <text evidence="1">The sequence shown here is derived from an EMBL/GenBank/DDBJ whole genome shotgun (WGS) entry which is preliminary data.</text>
</comment>
<gene>
    <name evidence="1" type="ORF">CVP04_07260</name>
</gene>